<protein>
    <submittedName>
        <fullName evidence="1">Uncharacterized protein</fullName>
    </submittedName>
</protein>
<sequence>MDPIDQEDQDGGMTMLSTTSFSGCEFFKLQSRVTRALAEGRYDIPNIYKTLLGPKYRNAEQKRFKKIFPFIQEQFPYLFLVIHSTFPDSRGTYSIAKGLATHLRQVMRSSLIKQCSIGAIRLDRGL</sequence>
<proteinExistence type="predicted"/>
<gene>
    <name evidence="1" type="ORF">GL267_03560</name>
</gene>
<dbReference type="AlphaFoldDB" id="A0A845UCX5"/>
<dbReference type="EMBL" id="WNJL01000014">
    <property type="protein sequence ID" value="NDU41754.1"/>
    <property type="molecule type" value="Genomic_DNA"/>
</dbReference>
<name>A0A845UCX5_9PROT</name>
<organism evidence="1">
    <name type="scientific">Acidithiobacillus ferrianus</name>
    <dbReference type="NCBI Taxonomy" id="2678518"/>
    <lineage>
        <taxon>Bacteria</taxon>
        <taxon>Pseudomonadati</taxon>
        <taxon>Pseudomonadota</taxon>
        <taxon>Acidithiobacillia</taxon>
        <taxon>Acidithiobacillales</taxon>
        <taxon>Acidithiobacillaceae</taxon>
        <taxon>Acidithiobacillus</taxon>
    </lineage>
</organism>
<accession>A0A845UCX5</accession>
<comment type="caution">
    <text evidence="1">The sequence shown here is derived from an EMBL/GenBank/DDBJ whole genome shotgun (WGS) entry which is preliminary data.</text>
</comment>
<evidence type="ECO:0000313" key="1">
    <source>
        <dbReference type="EMBL" id="NDU41754.1"/>
    </source>
</evidence>
<reference evidence="1" key="1">
    <citation type="submission" date="2019-11" db="EMBL/GenBank/DDBJ databases">
        <title>Acidithiobacillus ferrianus sp. nov.: a facultatively anaerobic and extremely acidophilic chemolithoautotroph.</title>
        <authorList>
            <person name="Norris P.R."/>
            <person name="Falagan C."/>
            <person name="Moya-Beltran A."/>
            <person name="Castro M."/>
            <person name="Quatrini R."/>
            <person name="Johnson D.B."/>
        </authorList>
    </citation>
    <scope>NUCLEOTIDE SEQUENCE [LARGE SCALE GENOMIC DNA]</scope>
    <source>
        <strain evidence="1">MG</strain>
    </source>
</reference>
<dbReference type="RefSeq" id="WP_163096608.1">
    <property type="nucleotide sequence ID" value="NZ_CP127523.1"/>
</dbReference>